<accession>A0A3R9UXW3</accession>
<dbReference type="Proteomes" id="UP000270291">
    <property type="component" value="Unassembled WGS sequence"/>
</dbReference>
<dbReference type="OrthoDB" id="9780932at2"/>
<sequence>MTVLKRNNVRITGRGSRTLLFVNGFGCDQSIWRYITPALSEQFQLVLFDHVGAGLSDVTAYEPAKYASLDGYAQDVLDICQELNLRNVTLIGHSVGAMIGMLAAIREPGLFQQVLMLCPSPCYLNEAGYQGGFDRADIEAMLTFMAQDFVGWADSFAPFIMGNPDRPTLSAELAHSFCQSDPAIAKQFARVTFLSDNRADVNNLQTPCLLLQCARDLVAPLAVGAYLQACLPQATLVTLPVAGHCPHVSAPTETLDALEAFMAA</sequence>
<comment type="similarity">
    <text evidence="1">Belongs to the AB hydrolase superfamily.</text>
</comment>
<protein>
    <submittedName>
        <fullName evidence="3">Alpha/beta hydrolase</fullName>
    </submittedName>
</protein>
<name>A0A3R9UXW3_9BACT</name>
<evidence type="ECO:0000259" key="2">
    <source>
        <dbReference type="Pfam" id="PF12697"/>
    </source>
</evidence>
<organism evidence="3 4">
    <name type="scientific">Hymenobacter perfusus</name>
    <dbReference type="NCBI Taxonomy" id="1236770"/>
    <lineage>
        <taxon>Bacteria</taxon>
        <taxon>Pseudomonadati</taxon>
        <taxon>Bacteroidota</taxon>
        <taxon>Cytophagia</taxon>
        <taxon>Cytophagales</taxon>
        <taxon>Hymenobacteraceae</taxon>
        <taxon>Hymenobacter</taxon>
    </lineage>
</organism>
<keyword evidence="3" id="KW-0378">Hydrolase</keyword>
<evidence type="ECO:0000256" key="1">
    <source>
        <dbReference type="ARBA" id="ARBA00008645"/>
    </source>
</evidence>
<keyword evidence="4" id="KW-1185">Reference proteome</keyword>
<gene>
    <name evidence="3" type="ORF">EI293_16420</name>
</gene>
<feature type="domain" description="AB hydrolase-1" evidence="2">
    <location>
        <begin position="19"/>
        <end position="256"/>
    </location>
</feature>
<evidence type="ECO:0000313" key="4">
    <source>
        <dbReference type="Proteomes" id="UP000270291"/>
    </source>
</evidence>
<dbReference type="InterPro" id="IPR000073">
    <property type="entry name" value="AB_hydrolase_1"/>
</dbReference>
<dbReference type="Gene3D" id="3.40.50.1820">
    <property type="entry name" value="alpha/beta hydrolase"/>
    <property type="match status" value="1"/>
</dbReference>
<proteinExistence type="inferred from homology"/>
<dbReference type="RefSeq" id="WP_125439623.1">
    <property type="nucleotide sequence ID" value="NZ_RWIU01000005.1"/>
</dbReference>
<dbReference type="InterPro" id="IPR029058">
    <property type="entry name" value="AB_hydrolase_fold"/>
</dbReference>
<dbReference type="GO" id="GO:0016787">
    <property type="term" value="F:hydrolase activity"/>
    <property type="evidence" value="ECO:0007669"/>
    <property type="project" value="UniProtKB-KW"/>
</dbReference>
<comment type="caution">
    <text evidence="3">The sequence shown here is derived from an EMBL/GenBank/DDBJ whole genome shotgun (WGS) entry which is preliminary data.</text>
</comment>
<evidence type="ECO:0000313" key="3">
    <source>
        <dbReference type="EMBL" id="RSK42493.1"/>
    </source>
</evidence>
<dbReference type="SUPFAM" id="SSF53474">
    <property type="entry name" value="alpha/beta-Hydrolases"/>
    <property type="match status" value="1"/>
</dbReference>
<dbReference type="PANTHER" id="PTHR43039">
    <property type="entry name" value="ESTERASE-RELATED"/>
    <property type="match status" value="1"/>
</dbReference>
<dbReference type="AlphaFoldDB" id="A0A3R9UXW3"/>
<dbReference type="EMBL" id="RWIU01000005">
    <property type="protein sequence ID" value="RSK42493.1"/>
    <property type="molecule type" value="Genomic_DNA"/>
</dbReference>
<dbReference type="Pfam" id="PF12697">
    <property type="entry name" value="Abhydrolase_6"/>
    <property type="match status" value="1"/>
</dbReference>
<reference evidence="3 4" key="1">
    <citation type="submission" date="2018-12" db="EMBL/GenBank/DDBJ databases">
        <authorList>
            <person name="Feng G."/>
            <person name="Zhu H."/>
        </authorList>
    </citation>
    <scope>NUCLEOTIDE SEQUENCE [LARGE SCALE GENOMIC DNA]</scope>
    <source>
        <strain evidence="3 4">LMG 26000</strain>
    </source>
</reference>